<name>A0A8H6MB01_9AGAR</name>
<dbReference type="OrthoDB" id="17560at2759"/>
<organism evidence="2 3">
    <name type="scientific">Ephemerocybe angulata</name>
    <dbReference type="NCBI Taxonomy" id="980116"/>
    <lineage>
        <taxon>Eukaryota</taxon>
        <taxon>Fungi</taxon>
        <taxon>Dikarya</taxon>
        <taxon>Basidiomycota</taxon>
        <taxon>Agaricomycotina</taxon>
        <taxon>Agaricomycetes</taxon>
        <taxon>Agaricomycetidae</taxon>
        <taxon>Agaricales</taxon>
        <taxon>Agaricineae</taxon>
        <taxon>Psathyrellaceae</taxon>
        <taxon>Ephemerocybe</taxon>
    </lineage>
</organism>
<dbReference type="EMBL" id="JACGCI010000015">
    <property type="protein sequence ID" value="KAF6759349.1"/>
    <property type="molecule type" value="Genomic_DNA"/>
</dbReference>
<accession>A0A8H6MB01</accession>
<dbReference type="InterPro" id="IPR002925">
    <property type="entry name" value="Dienelactn_hydro"/>
</dbReference>
<sequence>MTFCADCVKGFVHEGIPQGKVEEIGGINTYVAIPTEDDYPKDTVILFLTDVFGLELVNNKLLADDFARNGWKVVVPDLFNGDPVPKDAHNPGAAYDVMKWLHSGHTPADVRPIIDKVVAELKEEGVTKFLVTGYCFGARFVFDLAFDKVIDVAVVSHPSLLELPQDLEKYLTTAEAPLLINSASNDRRLNLEHQANADRILGNGNFAPGYKREHFEGCDHGFAVRGDLTNPQVKAGKEGAFRATVTWFKNNSKA</sequence>
<reference evidence="2 3" key="1">
    <citation type="submission" date="2020-07" db="EMBL/GenBank/DDBJ databases">
        <title>Comparative genomics of pyrophilous fungi reveals a link between fire events and developmental genes.</title>
        <authorList>
            <consortium name="DOE Joint Genome Institute"/>
            <person name="Steindorff A.S."/>
            <person name="Carver A."/>
            <person name="Calhoun S."/>
            <person name="Stillman K."/>
            <person name="Liu H."/>
            <person name="Lipzen A."/>
            <person name="Pangilinan J."/>
            <person name="Labutti K."/>
            <person name="Bruns T.D."/>
            <person name="Grigoriev I.V."/>
        </authorList>
    </citation>
    <scope>NUCLEOTIDE SEQUENCE [LARGE SCALE GENOMIC DNA]</scope>
    <source>
        <strain evidence="2 3">CBS 144469</strain>
    </source>
</reference>
<keyword evidence="3" id="KW-1185">Reference proteome</keyword>
<protein>
    <submittedName>
        <fullName evidence="2">Dienelactone hydrolase endo-1,3,1,4-beta-D-glucanase</fullName>
    </submittedName>
</protein>
<dbReference type="PANTHER" id="PTHR17630">
    <property type="entry name" value="DIENELACTONE HYDROLASE"/>
    <property type="match status" value="1"/>
</dbReference>
<dbReference type="Gene3D" id="3.40.50.1820">
    <property type="entry name" value="alpha/beta hydrolase"/>
    <property type="match status" value="1"/>
</dbReference>
<dbReference type="AlphaFoldDB" id="A0A8H6MB01"/>
<dbReference type="GO" id="GO:0016787">
    <property type="term" value="F:hydrolase activity"/>
    <property type="evidence" value="ECO:0007669"/>
    <property type="project" value="UniProtKB-KW"/>
</dbReference>
<dbReference type="SUPFAM" id="SSF53474">
    <property type="entry name" value="alpha/beta-Hydrolases"/>
    <property type="match status" value="1"/>
</dbReference>
<feature type="domain" description="Dienelactone hydrolase" evidence="1">
    <location>
        <begin position="27"/>
        <end position="250"/>
    </location>
</feature>
<evidence type="ECO:0000313" key="3">
    <source>
        <dbReference type="Proteomes" id="UP000521943"/>
    </source>
</evidence>
<dbReference type="Pfam" id="PF01738">
    <property type="entry name" value="DLH"/>
    <property type="match status" value="1"/>
</dbReference>
<dbReference type="InterPro" id="IPR029058">
    <property type="entry name" value="AB_hydrolase_fold"/>
</dbReference>
<gene>
    <name evidence="2" type="ORF">DFP72DRAFT_884914</name>
</gene>
<evidence type="ECO:0000313" key="2">
    <source>
        <dbReference type="EMBL" id="KAF6759349.1"/>
    </source>
</evidence>
<keyword evidence="2" id="KW-0378">Hydrolase</keyword>
<comment type="caution">
    <text evidence="2">The sequence shown here is derived from an EMBL/GenBank/DDBJ whole genome shotgun (WGS) entry which is preliminary data.</text>
</comment>
<dbReference type="PANTHER" id="PTHR17630:SF44">
    <property type="entry name" value="PROTEIN AIM2"/>
    <property type="match status" value="1"/>
</dbReference>
<evidence type="ECO:0000259" key="1">
    <source>
        <dbReference type="Pfam" id="PF01738"/>
    </source>
</evidence>
<dbReference type="Proteomes" id="UP000521943">
    <property type="component" value="Unassembled WGS sequence"/>
</dbReference>
<proteinExistence type="predicted"/>